<dbReference type="OrthoDB" id="3231000at2759"/>
<feature type="transmembrane region" description="Helical" evidence="2">
    <location>
        <begin position="489"/>
        <end position="508"/>
    </location>
</feature>
<organism evidence="3 4">
    <name type="scientific">Cladophialophora immunda</name>
    <dbReference type="NCBI Taxonomy" id="569365"/>
    <lineage>
        <taxon>Eukaryota</taxon>
        <taxon>Fungi</taxon>
        <taxon>Dikarya</taxon>
        <taxon>Ascomycota</taxon>
        <taxon>Pezizomycotina</taxon>
        <taxon>Eurotiomycetes</taxon>
        <taxon>Chaetothyriomycetidae</taxon>
        <taxon>Chaetothyriales</taxon>
        <taxon>Herpotrichiellaceae</taxon>
        <taxon>Cladophialophora</taxon>
    </lineage>
</organism>
<keyword evidence="4" id="KW-1185">Reference proteome</keyword>
<dbReference type="RefSeq" id="XP_016247219.1">
    <property type="nucleotide sequence ID" value="XM_016393800.1"/>
</dbReference>
<dbReference type="HOGENOM" id="CLU_478973_0_0_1"/>
<dbReference type="STRING" id="569365.A0A0D2C7D4"/>
<gene>
    <name evidence="3" type="ORF">PV07_06785</name>
</gene>
<dbReference type="AlphaFoldDB" id="A0A0D2C7D4"/>
<dbReference type="EMBL" id="KN847043">
    <property type="protein sequence ID" value="KIW27003.1"/>
    <property type="molecule type" value="Genomic_DNA"/>
</dbReference>
<proteinExistence type="predicted"/>
<protein>
    <submittedName>
        <fullName evidence="3">Uncharacterized protein</fullName>
    </submittedName>
</protein>
<name>A0A0D2C7D4_9EURO</name>
<dbReference type="Proteomes" id="UP000054466">
    <property type="component" value="Unassembled WGS sequence"/>
</dbReference>
<dbReference type="GeneID" id="27345979"/>
<keyword evidence="2" id="KW-0812">Transmembrane</keyword>
<evidence type="ECO:0000313" key="3">
    <source>
        <dbReference type="EMBL" id="KIW27003.1"/>
    </source>
</evidence>
<reference evidence="3 4" key="1">
    <citation type="submission" date="2015-01" db="EMBL/GenBank/DDBJ databases">
        <title>The Genome Sequence of Cladophialophora immunda CBS83496.</title>
        <authorList>
            <consortium name="The Broad Institute Genomics Platform"/>
            <person name="Cuomo C."/>
            <person name="de Hoog S."/>
            <person name="Gorbushina A."/>
            <person name="Stielow B."/>
            <person name="Teixiera M."/>
            <person name="Abouelleil A."/>
            <person name="Chapman S.B."/>
            <person name="Priest M."/>
            <person name="Young S.K."/>
            <person name="Wortman J."/>
            <person name="Nusbaum C."/>
            <person name="Birren B."/>
        </authorList>
    </citation>
    <scope>NUCLEOTIDE SEQUENCE [LARGE SCALE GENOMIC DNA]</scope>
    <source>
        <strain evidence="3 4">CBS 83496</strain>
    </source>
</reference>
<evidence type="ECO:0000256" key="1">
    <source>
        <dbReference type="SAM" id="MobiDB-lite"/>
    </source>
</evidence>
<evidence type="ECO:0000256" key="2">
    <source>
        <dbReference type="SAM" id="Phobius"/>
    </source>
</evidence>
<keyword evidence="2" id="KW-1133">Transmembrane helix</keyword>
<dbReference type="VEuPathDB" id="FungiDB:PV07_06785"/>
<accession>A0A0D2C7D4</accession>
<evidence type="ECO:0000313" key="4">
    <source>
        <dbReference type="Proteomes" id="UP000054466"/>
    </source>
</evidence>
<feature type="region of interest" description="Disordered" evidence="1">
    <location>
        <begin position="94"/>
        <end position="115"/>
    </location>
</feature>
<keyword evidence="2" id="KW-0472">Membrane</keyword>
<feature type="region of interest" description="Disordered" evidence="1">
    <location>
        <begin position="534"/>
        <end position="554"/>
    </location>
</feature>
<feature type="transmembrane region" description="Helical" evidence="2">
    <location>
        <begin position="458"/>
        <end position="477"/>
    </location>
</feature>
<sequence>MTDRRVQGCTTCTMAPPDPNRWTFTDYVCFLRSHGFHNLAGLDEFLQWGLEASRMPTMQRPQRATAILLEFGTSSFRTSDLTDTSKLRVLLKEWTRRSPETPPTSPASGSQGRGAQGRIIMVNNANPEMVDTLGSLLNIEPAFFASHISDSATGGAGDGHTGSPLASQNLKHQKNFFTIEYPCTFMTTNCGKDVDIEKLYCKGNYHRRVEVCSKHGRQKVAVARRKISFYMKKTLDPWICVVLVDPPISFFTLGAEPYGAYSPSQRLEVTGYQGGYLDFLEQKPPSSRTDHDYRACGARPMCPNPFDDLCRHWQIMARDGLLNPTENNLVNIMRPVFQIAASECTNFFDYIRSTLENQLISTSLTVDPTKTKRILDKVISLDSMLSRYKPILTRIKSYLSSDSDLNEDYRSLLIDLHHYRAECDSKMQHILAVSQCQDTSSLRSIESESQRQADYSRYLTIIALIYAPFALSCAIFSLPHDFAPGAHYFYGLLPATAGVAIVFLLLVLPEARDPLPSIKAAFCGKLTKKRLLAKPSSRGSRAGGLNEKLDMDEV</sequence>